<name>A0A381ZZA2_9ZZZZ</name>
<dbReference type="InterPro" id="IPR015919">
    <property type="entry name" value="Cadherin-like_sf"/>
</dbReference>
<dbReference type="SMART" id="SM00736">
    <property type="entry name" value="CADG"/>
    <property type="match status" value="2"/>
</dbReference>
<feature type="non-terminal residue" evidence="2">
    <location>
        <position position="1"/>
    </location>
</feature>
<dbReference type="Gene3D" id="2.60.40.10">
    <property type="entry name" value="Immunoglobulins"/>
    <property type="match status" value="4"/>
</dbReference>
<feature type="domain" description="Cadherin" evidence="1">
    <location>
        <begin position="687"/>
        <end position="782"/>
    </location>
</feature>
<evidence type="ECO:0000313" key="2">
    <source>
        <dbReference type="EMBL" id="SVA94291.1"/>
    </source>
</evidence>
<dbReference type="InterPro" id="IPR002126">
    <property type="entry name" value="Cadherin-like_dom"/>
</dbReference>
<organism evidence="2">
    <name type="scientific">marine metagenome</name>
    <dbReference type="NCBI Taxonomy" id="408172"/>
    <lineage>
        <taxon>unclassified sequences</taxon>
        <taxon>metagenomes</taxon>
        <taxon>ecological metagenomes</taxon>
    </lineage>
</organism>
<dbReference type="PROSITE" id="PS50268">
    <property type="entry name" value="CADHERIN_2"/>
    <property type="match status" value="1"/>
</dbReference>
<dbReference type="GO" id="GO:0007156">
    <property type="term" value="P:homophilic cell adhesion via plasma membrane adhesion molecules"/>
    <property type="evidence" value="ECO:0007669"/>
    <property type="project" value="InterPro"/>
</dbReference>
<dbReference type="Gene3D" id="2.60.40.3440">
    <property type="match status" value="1"/>
</dbReference>
<reference evidence="2" key="1">
    <citation type="submission" date="2018-05" db="EMBL/GenBank/DDBJ databases">
        <authorList>
            <person name="Lanie J.A."/>
            <person name="Ng W.-L."/>
            <person name="Kazmierczak K.M."/>
            <person name="Andrzejewski T.M."/>
            <person name="Davidsen T.M."/>
            <person name="Wayne K.J."/>
            <person name="Tettelin H."/>
            <person name="Glass J.I."/>
            <person name="Rusch D."/>
            <person name="Podicherti R."/>
            <person name="Tsui H.-C.T."/>
            <person name="Winkler M.E."/>
        </authorList>
    </citation>
    <scope>NUCLEOTIDE SEQUENCE</scope>
</reference>
<sequence length="823" mass="88551">NGDVGTHEIVLTVTDGMETVEQSFTITVVNTNDAPVFVSEAITEATEDVEYIYRITADDVDVGDAVSITASTIPGWLNLVDNDDGTGRVSGMPLNANVGDNTVVLRVTDESGAFAVQSFVISVENTNDAPTISLPGNLTFAEDGFLTEDFSEYIEDVDGDVLELTVTGNEEISVDIVGYMVTFTASLNWNGSETLTFYVEDESGETAFDSFSVIVTPVNDTPIIDLPESFTFAEDGHLVDDFTQYIGDIDEDVLTLTVSGMVNVTVFIGGFEVIFGAVQDWNGIETVTFSVNDNQGRNIASDDVEIIVTPVEDPPVAEDQEVTTDEDTVLEIVLNGSDPDEDDEISFTLLTAPSNGSLAGEVPYLIYTPDMNWYGNDSFTFYVSDGMSSDTATVSIIVISVNDTPVLADIGAQETDEDALLTILLSADDVENNEISFSAISGSPSDVSVSVSGDTLTMIPSEEYYGTVNITVTATDDGEPNLSTSETFVLSVNLVLDIPVITGQVSLIIFEDSPLEITLDHLLVTDADNVYPSDFTLTVLEGQNYTLDGNTITPLSDFSGDLTVSIEITDGDNDVSFDLLVAVTPVNDAPVFTAIPDTTISEDNTLVLELNSYVFDADGDPLTIFAESDNEDIAVTIDDGQLTITPAENYFDTTGINITVTVSDILEEEDFETFVLFIEPVNDPPEITNQDLLEIPEGTSLEIVLENLIVTDVDNIYPDNFTLTVLGGENYTLDGETITPLIDFNGDLIVPVYVDDGGFEDSQSNTFNLTVGVTPVNDAPFFTSTPTTSAIEDAEYSYTMVASDIDEGDELTYTAQTLPGWLT</sequence>
<dbReference type="SUPFAM" id="SSF49313">
    <property type="entry name" value="Cadherin-like"/>
    <property type="match status" value="4"/>
</dbReference>
<dbReference type="GO" id="GO:0016020">
    <property type="term" value="C:membrane"/>
    <property type="evidence" value="ECO:0007669"/>
    <property type="project" value="InterPro"/>
</dbReference>
<dbReference type="EMBL" id="UINC01023169">
    <property type="protein sequence ID" value="SVA94291.1"/>
    <property type="molecule type" value="Genomic_DNA"/>
</dbReference>
<dbReference type="NCBIfam" id="NF012211">
    <property type="entry name" value="tand_rpt_95"/>
    <property type="match status" value="5"/>
</dbReference>
<proteinExistence type="predicted"/>
<gene>
    <name evidence="2" type="ORF">METZ01_LOCUS147145</name>
</gene>
<feature type="non-terminal residue" evidence="2">
    <location>
        <position position="823"/>
    </location>
</feature>
<dbReference type="InterPro" id="IPR013783">
    <property type="entry name" value="Ig-like_fold"/>
</dbReference>
<dbReference type="InterPro" id="IPR006644">
    <property type="entry name" value="Cadg"/>
</dbReference>
<dbReference type="Pfam" id="PF05345">
    <property type="entry name" value="He_PIG"/>
    <property type="match status" value="1"/>
</dbReference>
<protein>
    <recommendedName>
        <fullName evidence="1">Cadherin domain-containing protein</fullName>
    </recommendedName>
</protein>
<dbReference type="Pfam" id="PF17963">
    <property type="entry name" value="Big_9"/>
    <property type="match status" value="4"/>
</dbReference>
<evidence type="ECO:0000259" key="1">
    <source>
        <dbReference type="PROSITE" id="PS50268"/>
    </source>
</evidence>
<dbReference type="GO" id="GO:0005509">
    <property type="term" value="F:calcium ion binding"/>
    <property type="evidence" value="ECO:0007669"/>
    <property type="project" value="InterPro"/>
</dbReference>
<accession>A0A381ZZA2</accession>
<dbReference type="AlphaFoldDB" id="A0A381ZZA2"/>